<protein>
    <submittedName>
        <fullName evidence="1">Uncharacterized protein</fullName>
    </submittedName>
</protein>
<accession>A0AAE9EBS0</accession>
<gene>
    <name evidence="1" type="ORF">L5515_013525</name>
</gene>
<dbReference type="AlphaFoldDB" id="A0AAE9EBS0"/>
<evidence type="ECO:0000313" key="2">
    <source>
        <dbReference type="Proteomes" id="UP000829354"/>
    </source>
</evidence>
<dbReference type="Proteomes" id="UP000829354">
    <property type="component" value="Chromosome II"/>
</dbReference>
<sequence length="96" mass="11066">MNTLQPSTNLSIRGEFPSNFSHENALNFKSIYYEDANWVTLDMLKLIKTDNVIRKIQLDSNAEIDEYILFAGITVEQASDPNCYLIRLCQSETIQF</sequence>
<proteinExistence type="predicted"/>
<reference evidence="1 2" key="1">
    <citation type="submission" date="2022-04" db="EMBL/GenBank/DDBJ databases">
        <title>Chromosome-level reference genomes for two strains of Caenorhabditis briggsae: an improved platform for comparative genomics.</title>
        <authorList>
            <person name="Stevens L."/>
            <person name="Andersen E."/>
        </authorList>
    </citation>
    <scope>NUCLEOTIDE SEQUENCE [LARGE SCALE GENOMIC DNA]</scope>
    <source>
        <strain evidence="1">VX34</strain>
        <tissue evidence="1">Whole-organism</tissue>
    </source>
</reference>
<keyword evidence="2" id="KW-1185">Reference proteome</keyword>
<organism evidence="1 2">
    <name type="scientific">Caenorhabditis briggsae</name>
    <dbReference type="NCBI Taxonomy" id="6238"/>
    <lineage>
        <taxon>Eukaryota</taxon>
        <taxon>Metazoa</taxon>
        <taxon>Ecdysozoa</taxon>
        <taxon>Nematoda</taxon>
        <taxon>Chromadorea</taxon>
        <taxon>Rhabditida</taxon>
        <taxon>Rhabditina</taxon>
        <taxon>Rhabditomorpha</taxon>
        <taxon>Rhabditoidea</taxon>
        <taxon>Rhabditidae</taxon>
        <taxon>Peloderinae</taxon>
        <taxon>Caenorhabditis</taxon>
    </lineage>
</organism>
<name>A0AAE9EBS0_CAEBR</name>
<evidence type="ECO:0000313" key="1">
    <source>
        <dbReference type="EMBL" id="UMM16568.1"/>
    </source>
</evidence>
<dbReference type="EMBL" id="CP092621">
    <property type="protein sequence ID" value="UMM16568.1"/>
    <property type="molecule type" value="Genomic_DNA"/>
</dbReference>